<sequence length="344" mass="36572">MQATFIHGIRDVRLGEVEPPPPQEGKVTIRVAGCGICGSDLHYYLEGGIGSAQIHNPFVPGHELAGWVAQDYPALGLSKGQLVAVDPAHACGRCEWCHRGHVNLCPFVEFLGAPPLHGAMVEQLSVYPDQVVPVPRAFSVRRAVMLEPLGVAVHAMDLARVRLQETVVVLGCGPIGLCLVQLARLAGADRVFAVDPVAYRAEAARRLGAHDAAPTFAAVAEWTGGRGVDLVIEATNSPEGFHHSAEAARIGGRVVLAGIPEGDRYALPAALCRRKGLKVKLSRRMGHVYPRAIRLVAEGAVDVDSIVTHRFDLASAAEGFRLQADCQDGALKSIIVPGEGDSPF</sequence>
<dbReference type="PANTHER" id="PTHR43161">
    <property type="entry name" value="SORBITOL DEHYDROGENASE"/>
    <property type="match status" value="1"/>
</dbReference>
<feature type="domain" description="Alcohol dehydrogenase-like C-terminal" evidence="6">
    <location>
        <begin position="174"/>
        <end position="297"/>
    </location>
</feature>
<dbReference type="InterPro" id="IPR036291">
    <property type="entry name" value="NAD(P)-bd_dom_sf"/>
</dbReference>
<organism evidence="8 9">
    <name type="scientific">Sorangium cellulosum</name>
    <name type="common">Polyangium cellulosum</name>
    <dbReference type="NCBI Taxonomy" id="56"/>
    <lineage>
        <taxon>Bacteria</taxon>
        <taxon>Pseudomonadati</taxon>
        <taxon>Myxococcota</taxon>
        <taxon>Polyangia</taxon>
        <taxon>Polyangiales</taxon>
        <taxon>Polyangiaceae</taxon>
        <taxon>Sorangium</taxon>
    </lineage>
</organism>
<proteinExistence type="inferred from homology"/>
<dbReference type="EMBL" id="JEMA01000276">
    <property type="protein sequence ID" value="KYF72281.1"/>
    <property type="molecule type" value="Genomic_DNA"/>
</dbReference>
<comment type="cofactor">
    <cofactor evidence="1">
        <name>Zn(2+)</name>
        <dbReference type="ChEBI" id="CHEBI:29105"/>
    </cofactor>
</comment>
<dbReference type="OrthoDB" id="9774952at2"/>
<dbReference type="Gene3D" id="3.90.180.10">
    <property type="entry name" value="Medium-chain alcohol dehydrogenases, catalytic domain"/>
    <property type="match status" value="1"/>
</dbReference>
<accession>A0A150QWE0</accession>
<dbReference type="Gene3D" id="3.40.50.720">
    <property type="entry name" value="NAD(P)-binding Rossmann-like Domain"/>
    <property type="match status" value="1"/>
</dbReference>
<keyword evidence="5" id="KW-0560">Oxidoreductase</keyword>
<evidence type="ECO:0000256" key="2">
    <source>
        <dbReference type="ARBA" id="ARBA00008072"/>
    </source>
</evidence>
<dbReference type="SUPFAM" id="SSF50129">
    <property type="entry name" value="GroES-like"/>
    <property type="match status" value="1"/>
</dbReference>
<evidence type="ECO:0000313" key="9">
    <source>
        <dbReference type="Proteomes" id="UP000075260"/>
    </source>
</evidence>
<dbReference type="GO" id="GO:0016491">
    <property type="term" value="F:oxidoreductase activity"/>
    <property type="evidence" value="ECO:0007669"/>
    <property type="project" value="UniProtKB-KW"/>
</dbReference>
<keyword evidence="4" id="KW-0862">Zinc</keyword>
<dbReference type="InterPro" id="IPR011032">
    <property type="entry name" value="GroES-like_sf"/>
</dbReference>
<dbReference type="AlphaFoldDB" id="A0A150QWE0"/>
<keyword evidence="3" id="KW-0479">Metal-binding</keyword>
<dbReference type="GO" id="GO:0046872">
    <property type="term" value="F:metal ion binding"/>
    <property type="evidence" value="ECO:0007669"/>
    <property type="project" value="UniProtKB-KW"/>
</dbReference>
<dbReference type="InterPro" id="IPR013149">
    <property type="entry name" value="ADH-like_C"/>
</dbReference>
<evidence type="ECO:0000256" key="1">
    <source>
        <dbReference type="ARBA" id="ARBA00001947"/>
    </source>
</evidence>
<feature type="domain" description="Alcohol dehydrogenase-like N-terminal" evidence="7">
    <location>
        <begin position="24"/>
        <end position="135"/>
    </location>
</feature>
<gene>
    <name evidence="8" type="ORF">BE15_45535</name>
</gene>
<protein>
    <submittedName>
        <fullName evidence="8">Alcohol dehydrogenase</fullName>
    </submittedName>
</protein>
<dbReference type="RefSeq" id="WP_061606476.1">
    <property type="nucleotide sequence ID" value="NZ_JEMA01000276.1"/>
</dbReference>
<evidence type="ECO:0000259" key="7">
    <source>
        <dbReference type="Pfam" id="PF08240"/>
    </source>
</evidence>
<dbReference type="Proteomes" id="UP000075260">
    <property type="component" value="Unassembled WGS sequence"/>
</dbReference>
<name>A0A150QWE0_SORCE</name>
<dbReference type="InterPro" id="IPR013154">
    <property type="entry name" value="ADH-like_N"/>
</dbReference>
<reference evidence="8 9" key="1">
    <citation type="submission" date="2014-02" db="EMBL/GenBank/DDBJ databases">
        <title>The small core and large imbalanced accessory genome model reveals a collaborative survival strategy of Sorangium cellulosum strains in nature.</title>
        <authorList>
            <person name="Han K."/>
            <person name="Peng R."/>
            <person name="Blom J."/>
            <person name="Li Y.-Z."/>
        </authorList>
    </citation>
    <scope>NUCLEOTIDE SEQUENCE [LARGE SCALE GENOMIC DNA]</scope>
    <source>
        <strain evidence="8 9">So0008-312</strain>
    </source>
</reference>
<comment type="similarity">
    <text evidence="2">Belongs to the zinc-containing alcohol dehydrogenase family.</text>
</comment>
<dbReference type="PANTHER" id="PTHR43161:SF9">
    <property type="entry name" value="SORBITOL DEHYDROGENASE"/>
    <property type="match status" value="1"/>
</dbReference>
<evidence type="ECO:0000256" key="4">
    <source>
        <dbReference type="ARBA" id="ARBA00022833"/>
    </source>
</evidence>
<dbReference type="Pfam" id="PF00107">
    <property type="entry name" value="ADH_zinc_N"/>
    <property type="match status" value="1"/>
</dbReference>
<dbReference type="Pfam" id="PF08240">
    <property type="entry name" value="ADH_N"/>
    <property type="match status" value="1"/>
</dbReference>
<dbReference type="SUPFAM" id="SSF51735">
    <property type="entry name" value="NAD(P)-binding Rossmann-fold domains"/>
    <property type="match status" value="1"/>
</dbReference>
<evidence type="ECO:0000259" key="6">
    <source>
        <dbReference type="Pfam" id="PF00107"/>
    </source>
</evidence>
<evidence type="ECO:0000313" key="8">
    <source>
        <dbReference type="EMBL" id="KYF72281.1"/>
    </source>
</evidence>
<evidence type="ECO:0000256" key="3">
    <source>
        <dbReference type="ARBA" id="ARBA00022723"/>
    </source>
</evidence>
<comment type="caution">
    <text evidence="8">The sequence shown here is derived from an EMBL/GenBank/DDBJ whole genome shotgun (WGS) entry which is preliminary data.</text>
</comment>
<evidence type="ECO:0000256" key="5">
    <source>
        <dbReference type="ARBA" id="ARBA00023002"/>
    </source>
</evidence>